<comment type="caution">
    <text evidence="3">The sequence shown here is derived from an EMBL/GenBank/DDBJ whole genome shotgun (WGS) entry which is preliminary data.</text>
</comment>
<keyword evidence="4" id="KW-1185">Reference proteome</keyword>
<sequence>MNILPHKSWHVYNHKNRERVKQDEDKAAAGEKQNEERAIGADTKSKQGNQEYEAEAKAKQEKWNRTIAMHLDTGIKGKATWRAPKSEMIQ</sequence>
<name>A0A9P6IML5_9FUNG</name>
<evidence type="ECO:0000259" key="2">
    <source>
        <dbReference type="SMART" id="SM01083"/>
    </source>
</evidence>
<dbReference type="Proteomes" id="UP000749646">
    <property type="component" value="Unassembled WGS sequence"/>
</dbReference>
<organism evidence="3 4">
    <name type="scientific">Modicella reniformis</name>
    <dbReference type="NCBI Taxonomy" id="1440133"/>
    <lineage>
        <taxon>Eukaryota</taxon>
        <taxon>Fungi</taxon>
        <taxon>Fungi incertae sedis</taxon>
        <taxon>Mucoromycota</taxon>
        <taxon>Mortierellomycotina</taxon>
        <taxon>Mortierellomycetes</taxon>
        <taxon>Mortierellales</taxon>
        <taxon>Mortierellaceae</taxon>
        <taxon>Modicella</taxon>
    </lineage>
</organism>
<feature type="compositionally biased region" description="Basic residues" evidence="1">
    <location>
        <begin position="7"/>
        <end position="18"/>
    </location>
</feature>
<dbReference type="AlphaFoldDB" id="A0A9P6IML5"/>
<evidence type="ECO:0000313" key="3">
    <source>
        <dbReference type="EMBL" id="KAF9939826.1"/>
    </source>
</evidence>
<gene>
    <name evidence="3" type="ORF">BGZ65_009262</name>
</gene>
<dbReference type="Pfam" id="PF10197">
    <property type="entry name" value="Cir_N"/>
    <property type="match status" value="1"/>
</dbReference>
<protein>
    <recommendedName>
        <fullName evidence="2">CBF1-interacting co-repressor CIR N-terminal domain-containing protein</fullName>
    </recommendedName>
</protein>
<dbReference type="PANTHER" id="PTHR22093:SF0">
    <property type="entry name" value="LEUKOCYTE RECEPTOR CLUSTER MEMBER 1"/>
    <property type="match status" value="1"/>
</dbReference>
<dbReference type="EMBL" id="JAAAHW010009501">
    <property type="protein sequence ID" value="KAF9939826.1"/>
    <property type="molecule type" value="Genomic_DNA"/>
</dbReference>
<feature type="domain" description="CBF1-interacting co-repressor CIR N-terminal" evidence="2">
    <location>
        <begin position="8"/>
        <end position="55"/>
    </location>
</feature>
<reference evidence="3" key="1">
    <citation type="journal article" date="2020" name="Fungal Divers.">
        <title>Resolving the Mortierellaceae phylogeny through synthesis of multi-gene phylogenetics and phylogenomics.</title>
        <authorList>
            <person name="Vandepol N."/>
            <person name="Liber J."/>
            <person name="Desiro A."/>
            <person name="Na H."/>
            <person name="Kennedy M."/>
            <person name="Barry K."/>
            <person name="Grigoriev I.V."/>
            <person name="Miller A.N."/>
            <person name="O'Donnell K."/>
            <person name="Stajich J.E."/>
            <person name="Bonito G."/>
        </authorList>
    </citation>
    <scope>NUCLEOTIDE SEQUENCE</scope>
    <source>
        <strain evidence="3">MES-2147</strain>
    </source>
</reference>
<dbReference type="InterPro" id="IPR039875">
    <property type="entry name" value="LENG1-like"/>
</dbReference>
<evidence type="ECO:0000256" key="1">
    <source>
        <dbReference type="SAM" id="MobiDB-lite"/>
    </source>
</evidence>
<feature type="region of interest" description="Disordered" evidence="1">
    <location>
        <begin position="1"/>
        <end position="56"/>
    </location>
</feature>
<dbReference type="OrthoDB" id="2159131at2759"/>
<dbReference type="PANTHER" id="PTHR22093">
    <property type="entry name" value="LEUKOCYTE RECEPTOR CLUSTER LRC MEMBER 1"/>
    <property type="match status" value="1"/>
</dbReference>
<accession>A0A9P6IML5</accession>
<evidence type="ECO:0000313" key="4">
    <source>
        <dbReference type="Proteomes" id="UP000749646"/>
    </source>
</evidence>
<feature type="compositionally biased region" description="Basic and acidic residues" evidence="1">
    <location>
        <begin position="19"/>
        <end position="45"/>
    </location>
</feature>
<proteinExistence type="predicted"/>
<dbReference type="InterPro" id="IPR019339">
    <property type="entry name" value="CIR_N_dom"/>
</dbReference>
<dbReference type="SMART" id="SM01083">
    <property type="entry name" value="Cir_N"/>
    <property type="match status" value="1"/>
</dbReference>